<feature type="zinc finger region" description="C3H1-type" evidence="5">
    <location>
        <begin position="116"/>
        <end position="143"/>
    </location>
</feature>
<evidence type="ECO:0000259" key="7">
    <source>
        <dbReference type="PROSITE" id="PS50103"/>
    </source>
</evidence>
<evidence type="ECO:0000313" key="9">
    <source>
        <dbReference type="EMBL" id="KAL3681737.1"/>
    </source>
</evidence>
<keyword evidence="10" id="KW-1185">Reference proteome</keyword>
<feature type="compositionally biased region" description="Acidic residues" evidence="6">
    <location>
        <begin position="442"/>
        <end position="468"/>
    </location>
</feature>
<evidence type="ECO:0000313" key="10">
    <source>
        <dbReference type="Proteomes" id="UP001633002"/>
    </source>
</evidence>
<dbReference type="Pfam" id="PF04146">
    <property type="entry name" value="YTH"/>
    <property type="match status" value="1"/>
</dbReference>
<dbReference type="InterPro" id="IPR000571">
    <property type="entry name" value="Znf_CCCH"/>
</dbReference>
<name>A0ABD3GR76_9MARC</name>
<evidence type="ECO:0000256" key="2">
    <source>
        <dbReference type="ARBA" id="ARBA00022737"/>
    </source>
</evidence>
<feature type="region of interest" description="Disordered" evidence="6">
    <location>
        <begin position="166"/>
        <end position="259"/>
    </location>
</feature>
<dbReference type="PROSITE" id="PS50103">
    <property type="entry name" value="ZF_C3H1"/>
    <property type="match status" value="3"/>
</dbReference>
<feature type="compositionally biased region" description="Pro residues" evidence="6">
    <location>
        <begin position="602"/>
        <end position="624"/>
    </location>
</feature>
<feature type="region of interest" description="Disordered" evidence="6">
    <location>
        <begin position="552"/>
        <end position="807"/>
    </location>
</feature>
<organism evidence="9 10">
    <name type="scientific">Riccia sorocarpa</name>
    <dbReference type="NCBI Taxonomy" id="122646"/>
    <lineage>
        <taxon>Eukaryota</taxon>
        <taxon>Viridiplantae</taxon>
        <taxon>Streptophyta</taxon>
        <taxon>Embryophyta</taxon>
        <taxon>Marchantiophyta</taxon>
        <taxon>Marchantiopsida</taxon>
        <taxon>Marchantiidae</taxon>
        <taxon>Marchantiales</taxon>
        <taxon>Ricciaceae</taxon>
        <taxon>Riccia</taxon>
    </lineage>
</organism>
<feature type="domain" description="C3H1-type" evidence="7">
    <location>
        <begin position="90"/>
        <end position="114"/>
    </location>
</feature>
<accession>A0ABD3GR76</accession>
<sequence>MEDEGGLSFDFEGGLDAAAALQGPSAPQQGASAPANSAAQMNSSAPGGGNLGSAKVTPGRKNYRQTVCRHWLRGLCMKGDACGFLHQYDKARMPVCRFFAKFGECREPDCIYKHTNEDIKECNMYKLGFCPNGPDCRYRHQKMPGPPPSVEQNLQKIQHRIYAINGGAHHGKYPPSRQGHSEGPGPGQGQVQTQGEGQAWRPPAAAPVRPLGPAVVPEDSQNVQHSQAQRPSPQPQPPTLPQPSPPVPPFPLANGAPNPAPFTSSAIPLPPGFCRFFIVKSSNRENLELSVERGLWATHRNNESKLNEAFDTCDHVILIFSVNETRHFQGCARMMSKIGGVAGGGGWKYAHGTAHYGRNFRLKWLKLCELSFNKTRHLRNPFNENLPVKISRDCQELERGVGDQLVQLLYMEPDSELMEAAKQARAKREEEKARAGPAGGPDVDEADIIPFEENEDEQDEEDSDDDDGSSQTVSANAGRGRGHMGPGQMWNPYGMGRGGRGGMVGGGPGGRGMGFHPEMGGGFGMGNFERFGMGPGDGFGMGPGEMFGGPPGGPGRGFPPFPPHPGPGFGGPEFPNMGPGSGMNFGPMDGPGPGPGMVFHGRPPPPNGMFPPDGPGMMGPPPGGPGHAPGMMMGGGARPPHFMGGPPVGPMGGGRPPRPLGPGFRPPFPGAPGGRGGRGPGDQQKRRRGDRSSGNDRATTGEDGKASGKLRAGSSADEAVQADNETAFAGAGQRHQGEDGSGYGSGAYAGDNEEDESESEDEAPRRSRHGEGKKKRRDWDEEGNAGGSERWEQGGEQGGQWEAAATV</sequence>
<dbReference type="Gene3D" id="3.10.590.10">
    <property type="entry name" value="ph1033 like domains"/>
    <property type="match status" value="1"/>
</dbReference>
<feature type="compositionally biased region" description="Pro residues" evidence="6">
    <location>
        <begin position="232"/>
        <end position="251"/>
    </location>
</feature>
<feature type="compositionally biased region" description="Pro residues" evidence="6">
    <location>
        <begin position="552"/>
        <end position="566"/>
    </location>
</feature>
<feature type="compositionally biased region" description="Gly residues" evidence="6">
    <location>
        <begin position="671"/>
        <end position="680"/>
    </location>
</feature>
<dbReference type="PANTHER" id="PTHR12357">
    <property type="entry name" value="YTH YT521-B HOMOLOGY DOMAIN-CONTAINING"/>
    <property type="match status" value="1"/>
</dbReference>
<evidence type="ECO:0000256" key="5">
    <source>
        <dbReference type="PROSITE-ProRule" id="PRU00723"/>
    </source>
</evidence>
<keyword evidence="2" id="KW-0677">Repeat</keyword>
<dbReference type="PROSITE" id="PS50882">
    <property type="entry name" value="YTH"/>
    <property type="match status" value="1"/>
</dbReference>
<evidence type="ECO:0000256" key="6">
    <source>
        <dbReference type="SAM" id="MobiDB-lite"/>
    </source>
</evidence>
<feature type="compositionally biased region" description="Low complexity" evidence="6">
    <location>
        <begin position="189"/>
        <end position="217"/>
    </location>
</feature>
<dbReference type="Proteomes" id="UP001633002">
    <property type="component" value="Unassembled WGS sequence"/>
</dbReference>
<keyword evidence="1 5" id="KW-0479">Metal-binding</keyword>
<dbReference type="InterPro" id="IPR036855">
    <property type="entry name" value="Znf_CCCH_sf"/>
</dbReference>
<dbReference type="EMBL" id="JBJQOH010000007">
    <property type="protein sequence ID" value="KAL3681737.1"/>
    <property type="molecule type" value="Genomic_DNA"/>
</dbReference>
<dbReference type="Gene3D" id="4.10.1000.10">
    <property type="entry name" value="Zinc finger, CCCH-type"/>
    <property type="match status" value="1"/>
</dbReference>
<dbReference type="SUPFAM" id="SSF90229">
    <property type="entry name" value="CCCH zinc finger"/>
    <property type="match status" value="1"/>
</dbReference>
<dbReference type="GO" id="GO:0008270">
    <property type="term" value="F:zinc ion binding"/>
    <property type="evidence" value="ECO:0007669"/>
    <property type="project" value="UniProtKB-KW"/>
</dbReference>
<feature type="compositionally biased region" description="Acidic residues" evidence="6">
    <location>
        <begin position="751"/>
        <end position="761"/>
    </location>
</feature>
<dbReference type="AlphaFoldDB" id="A0ABD3GR76"/>
<feature type="zinc finger region" description="C3H1-type" evidence="5">
    <location>
        <begin position="90"/>
        <end position="114"/>
    </location>
</feature>
<feature type="region of interest" description="Disordered" evidence="6">
    <location>
        <begin position="22"/>
        <end position="58"/>
    </location>
</feature>
<feature type="domain" description="C3H1-type" evidence="7">
    <location>
        <begin position="62"/>
        <end position="89"/>
    </location>
</feature>
<evidence type="ECO:0000256" key="3">
    <source>
        <dbReference type="ARBA" id="ARBA00022771"/>
    </source>
</evidence>
<feature type="region of interest" description="Disordered" evidence="6">
    <location>
        <begin position="420"/>
        <end position="515"/>
    </location>
</feature>
<evidence type="ECO:0000259" key="8">
    <source>
        <dbReference type="PROSITE" id="PS50882"/>
    </source>
</evidence>
<dbReference type="FunFam" id="4.10.1000.10:FF:000017">
    <property type="entry name" value="Cleavage and polyadenylation specificity factor 30 kDa subunit"/>
    <property type="match status" value="1"/>
</dbReference>
<feature type="compositionally biased region" description="Low complexity" evidence="6">
    <location>
        <begin position="572"/>
        <end position="588"/>
    </location>
</feature>
<reference evidence="9 10" key="1">
    <citation type="submission" date="2024-09" db="EMBL/GenBank/DDBJ databases">
        <title>Chromosome-scale assembly of Riccia sorocarpa.</title>
        <authorList>
            <person name="Paukszto L."/>
        </authorList>
    </citation>
    <scope>NUCLEOTIDE SEQUENCE [LARGE SCALE GENOMIC DNA]</scope>
    <source>
        <strain evidence="9">LP-2024</strain>
        <tissue evidence="9">Aerial parts of the thallus</tissue>
    </source>
</reference>
<dbReference type="PANTHER" id="PTHR12357:SF119">
    <property type="entry name" value="30-KDA CLEAVAGE AND POLYADENYLATION SPECIFICITY FACTOR 30"/>
    <property type="match status" value="1"/>
</dbReference>
<evidence type="ECO:0000256" key="1">
    <source>
        <dbReference type="ARBA" id="ARBA00022723"/>
    </source>
</evidence>
<feature type="compositionally biased region" description="Pro residues" evidence="6">
    <location>
        <begin position="656"/>
        <end position="670"/>
    </location>
</feature>
<dbReference type="CDD" id="cd21134">
    <property type="entry name" value="YTH"/>
    <property type="match status" value="1"/>
</dbReference>
<proteinExistence type="predicted"/>
<feature type="compositionally biased region" description="Basic residues" evidence="6">
    <location>
        <begin position="766"/>
        <end position="776"/>
    </location>
</feature>
<dbReference type="InterPro" id="IPR007275">
    <property type="entry name" value="YTH_domain"/>
</dbReference>
<keyword evidence="3 5" id="KW-0863">Zinc-finger</keyword>
<feature type="compositionally biased region" description="Basic and acidic residues" evidence="6">
    <location>
        <begin position="690"/>
        <end position="706"/>
    </location>
</feature>
<keyword evidence="4 5" id="KW-0862">Zinc</keyword>
<feature type="domain" description="C3H1-type" evidence="7">
    <location>
        <begin position="116"/>
        <end position="143"/>
    </location>
</feature>
<feature type="compositionally biased region" description="Gly residues" evidence="6">
    <location>
        <begin position="495"/>
        <end position="515"/>
    </location>
</feature>
<gene>
    <name evidence="9" type="ORF">R1sor_024693</name>
</gene>
<protein>
    <recommendedName>
        <fullName evidence="11">30-kDa cleavage and polyadenylation specificity factor 30</fullName>
    </recommendedName>
</protein>
<evidence type="ECO:0000256" key="4">
    <source>
        <dbReference type="ARBA" id="ARBA00022833"/>
    </source>
</evidence>
<dbReference type="InterPro" id="IPR045168">
    <property type="entry name" value="YTH_prot"/>
</dbReference>
<feature type="zinc finger region" description="C3H1-type" evidence="5">
    <location>
        <begin position="62"/>
        <end position="89"/>
    </location>
</feature>
<feature type="domain" description="YTH" evidence="8">
    <location>
        <begin position="274"/>
        <end position="409"/>
    </location>
</feature>
<evidence type="ECO:0008006" key="11">
    <source>
        <dbReference type="Google" id="ProtNLM"/>
    </source>
</evidence>
<feature type="compositionally biased region" description="Low complexity" evidence="6">
    <location>
        <begin position="22"/>
        <end position="45"/>
    </location>
</feature>
<comment type="caution">
    <text evidence="9">The sequence shown here is derived from an EMBL/GenBank/DDBJ whole genome shotgun (WGS) entry which is preliminary data.</text>
</comment>
<dbReference type="SMART" id="SM00356">
    <property type="entry name" value="ZnF_C3H1"/>
    <property type="match status" value="3"/>
</dbReference>